<evidence type="ECO:0000256" key="1">
    <source>
        <dbReference type="ARBA" id="ARBA00006484"/>
    </source>
</evidence>
<dbReference type="PRINTS" id="PR00080">
    <property type="entry name" value="SDRFAMILY"/>
</dbReference>
<accession>M0E5A2</accession>
<evidence type="ECO:0000313" key="5">
    <source>
        <dbReference type="Proteomes" id="UP000011586"/>
    </source>
</evidence>
<reference evidence="4 5" key="1">
    <citation type="journal article" date="2014" name="PLoS Genet.">
        <title>Phylogenetically driven sequencing of extremely halophilic archaea reveals strategies for static and dynamic osmo-response.</title>
        <authorList>
            <person name="Becker E.A."/>
            <person name="Seitzer P.M."/>
            <person name="Tritt A."/>
            <person name="Larsen D."/>
            <person name="Krusor M."/>
            <person name="Yao A.I."/>
            <person name="Wu D."/>
            <person name="Madern D."/>
            <person name="Eisen J.A."/>
            <person name="Darling A.E."/>
            <person name="Facciotti M.T."/>
        </authorList>
    </citation>
    <scope>NUCLEOTIDE SEQUENCE [LARGE SCALE GENOMIC DNA]</scope>
    <source>
        <strain evidence="4 5">DSM 19288</strain>
    </source>
</reference>
<dbReference type="PANTHER" id="PTHR24321:SF8">
    <property type="entry name" value="ESTRADIOL 17-BETA-DEHYDROGENASE 8-RELATED"/>
    <property type="match status" value="1"/>
</dbReference>
<keyword evidence="2" id="KW-0560">Oxidoreductase</keyword>
<dbReference type="Proteomes" id="UP000011586">
    <property type="component" value="Unassembled WGS sequence"/>
</dbReference>
<dbReference type="InterPro" id="IPR036291">
    <property type="entry name" value="NAD(P)-bd_dom_sf"/>
</dbReference>
<dbReference type="SUPFAM" id="SSF51735">
    <property type="entry name" value="NAD(P)-binding Rossmann-fold domains"/>
    <property type="match status" value="1"/>
</dbReference>
<gene>
    <name evidence="4" type="ORF">C463_10165</name>
</gene>
<proteinExistence type="inferred from homology"/>
<evidence type="ECO:0000256" key="2">
    <source>
        <dbReference type="ARBA" id="ARBA00023002"/>
    </source>
</evidence>
<name>M0E5A2_9EURY</name>
<dbReference type="Gene3D" id="3.40.50.720">
    <property type="entry name" value="NAD(P)-binding Rossmann-like Domain"/>
    <property type="match status" value="1"/>
</dbReference>
<evidence type="ECO:0000313" key="4">
    <source>
        <dbReference type="EMBL" id="ELZ42961.1"/>
    </source>
</evidence>
<dbReference type="InterPro" id="IPR002347">
    <property type="entry name" value="SDR_fam"/>
</dbReference>
<dbReference type="InterPro" id="IPR020904">
    <property type="entry name" value="Sc_DH/Rdtase_CS"/>
</dbReference>
<dbReference type="OrthoDB" id="7442at2157"/>
<organism evidence="4 5">
    <name type="scientific">Halorubrum californiense DSM 19288</name>
    <dbReference type="NCBI Taxonomy" id="1227465"/>
    <lineage>
        <taxon>Archaea</taxon>
        <taxon>Methanobacteriati</taxon>
        <taxon>Methanobacteriota</taxon>
        <taxon>Stenosarchaea group</taxon>
        <taxon>Halobacteria</taxon>
        <taxon>Halobacteriales</taxon>
        <taxon>Haloferacaceae</taxon>
        <taxon>Halorubrum</taxon>
    </lineage>
</organism>
<dbReference type="PATRIC" id="fig|1227465.4.peg.1991"/>
<dbReference type="PROSITE" id="PS00061">
    <property type="entry name" value="ADH_SHORT"/>
    <property type="match status" value="1"/>
</dbReference>
<dbReference type="AlphaFoldDB" id="M0E5A2"/>
<protein>
    <submittedName>
        <fullName evidence="4">Short-chain dehydrogenase/reductase SDR</fullName>
    </submittedName>
</protein>
<dbReference type="PANTHER" id="PTHR24321">
    <property type="entry name" value="DEHYDROGENASES, SHORT CHAIN"/>
    <property type="match status" value="1"/>
</dbReference>
<comment type="similarity">
    <text evidence="1 3">Belongs to the short-chain dehydrogenases/reductases (SDR) family.</text>
</comment>
<dbReference type="Pfam" id="PF00106">
    <property type="entry name" value="adh_short"/>
    <property type="match status" value="1"/>
</dbReference>
<comment type="caution">
    <text evidence="4">The sequence shown here is derived from an EMBL/GenBank/DDBJ whole genome shotgun (WGS) entry which is preliminary data.</text>
</comment>
<evidence type="ECO:0000256" key="3">
    <source>
        <dbReference type="RuleBase" id="RU000363"/>
    </source>
</evidence>
<dbReference type="RefSeq" id="WP_008443314.1">
    <property type="nucleotide sequence ID" value="NZ_AOJK01000050.1"/>
</dbReference>
<dbReference type="PRINTS" id="PR00081">
    <property type="entry name" value="GDHRDH"/>
</dbReference>
<dbReference type="Pfam" id="PF13561">
    <property type="entry name" value="adh_short_C2"/>
    <property type="match status" value="1"/>
</dbReference>
<keyword evidence="5" id="KW-1185">Reference proteome</keyword>
<sequence>MNGIDGKTALVTGAGSGIGRASALRFAEEGASVVVADIATAEGQETVELIEDAGGEATFVEVDVADTDSVERMVDIAVETYGSLEFAHNNAGILTDFVDVTGISEARWNRIIDVNLKGAWACLKAEIPVMKSQGEGAIVKTASEAGLVGMPGLSSYSASKHGVVGLTKSVALEHAEQGIRVNAVAPGPTKTNIQSGLLGDGPGGSTPSLRDRFRTAIRLIRTAIRLIRTAIRTIRADYDTSAMRDVPMDRIADPEEIAGAVAFLCSSDASYITGHTIPVDGGQAAD</sequence>
<dbReference type="STRING" id="1227465.C463_10165"/>
<dbReference type="GO" id="GO:0016491">
    <property type="term" value="F:oxidoreductase activity"/>
    <property type="evidence" value="ECO:0007669"/>
    <property type="project" value="UniProtKB-KW"/>
</dbReference>
<dbReference type="EMBL" id="AOJK01000050">
    <property type="protein sequence ID" value="ELZ42961.1"/>
    <property type="molecule type" value="Genomic_DNA"/>
</dbReference>